<keyword evidence="3" id="KW-1185">Reference proteome</keyword>
<organism evidence="1 3">
    <name type="scientific">Gibberella zeae (strain ATCC MYA-4620 / CBS 123657 / FGSC 9075 / NRRL 31084 / PH-1)</name>
    <name type="common">Wheat head blight fungus</name>
    <name type="synonym">Fusarium graminearum</name>
    <dbReference type="NCBI Taxonomy" id="229533"/>
    <lineage>
        <taxon>Eukaryota</taxon>
        <taxon>Fungi</taxon>
        <taxon>Dikarya</taxon>
        <taxon>Ascomycota</taxon>
        <taxon>Pezizomycotina</taxon>
        <taxon>Sordariomycetes</taxon>
        <taxon>Hypocreomycetidae</taxon>
        <taxon>Hypocreales</taxon>
        <taxon>Nectriaceae</taxon>
        <taxon>Fusarium</taxon>
    </lineage>
</organism>
<dbReference type="AlphaFoldDB" id="A0A098DAJ8"/>
<sequence length="95" mass="10900">MRNVHIRAAHNVDTCFSTTDTNIGDLPIFLRKPHILPSTNIYRLLIVPATGQGPVSYLGKREKYQERLQLRDNYISYMHIQGKQCAYQTSHQASV</sequence>
<protein>
    <submittedName>
        <fullName evidence="1">Chromosome 1, complete genome</fullName>
    </submittedName>
</protein>
<reference evidence="1 3" key="3">
    <citation type="journal article" date="2015" name="BMC Genomics">
        <title>The completed genome sequence of the pathogenic ascomycete fungus Fusarium graminearum.</title>
        <authorList>
            <person name="King R."/>
            <person name="Urban M."/>
            <person name="Hammond-Kosack M.C."/>
            <person name="Hassani-Pak K."/>
            <person name="Hammond-Kosack K.E."/>
        </authorList>
    </citation>
    <scope>NUCLEOTIDE SEQUENCE [LARGE SCALE GENOMIC DNA]</scope>
    <source>
        <strain evidence="3">ATCC MYA-4620 / CBS 123657 / FGSC 9075 / NRRL 31084 / PH-1</strain>
        <strain evidence="1">PH-1</strain>
    </source>
</reference>
<evidence type="ECO:0000313" key="1">
    <source>
        <dbReference type="EMBL" id="CEF75954.1"/>
    </source>
</evidence>
<evidence type="ECO:0000313" key="2">
    <source>
        <dbReference type="EnsemblFungi" id="CEF75954"/>
    </source>
</evidence>
<accession>A0A0E0RXH9</accession>
<proteinExistence type="predicted"/>
<reference evidence="2 3" key="1">
    <citation type="journal article" date="2007" name="Science">
        <title>The Fusarium graminearum genome reveals a link between localized polymorphism and pathogen specialization.</title>
        <authorList>
            <person name="Cuomo C.A."/>
            <person name="Gueldener U."/>
            <person name="Xu J.-R."/>
            <person name="Trail F."/>
            <person name="Turgeon B.G."/>
            <person name="Di Pietro A."/>
            <person name="Walton J.D."/>
            <person name="Ma L.-J."/>
            <person name="Baker S.E."/>
            <person name="Rep M."/>
            <person name="Adam G."/>
            <person name="Antoniw J."/>
            <person name="Baldwin T."/>
            <person name="Calvo S.E."/>
            <person name="Chang Y.-L."/>
            <person name="DeCaprio D."/>
            <person name="Gale L.R."/>
            <person name="Gnerre S."/>
            <person name="Goswami R.S."/>
            <person name="Hammond-Kosack K."/>
            <person name="Harris L.J."/>
            <person name="Hilburn K."/>
            <person name="Kennell J.C."/>
            <person name="Kroken S."/>
            <person name="Magnuson J.K."/>
            <person name="Mannhaupt G."/>
            <person name="Mauceli E.W."/>
            <person name="Mewes H.-W."/>
            <person name="Mitterbauer R."/>
            <person name="Muehlbauer G."/>
            <person name="Muensterkoetter M."/>
            <person name="Nelson D."/>
            <person name="O'Donnell K."/>
            <person name="Ouellet T."/>
            <person name="Qi W."/>
            <person name="Quesneville H."/>
            <person name="Roncero M.I.G."/>
            <person name="Seong K.-Y."/>
            <person name="Tetko I.V."/>
            <person name="Urban M."/>
            <person name="Waalwijk C."/>
            <person name="Ward T.J."/>
            <person name="Yao J."/>
            <person name="Birren B.W."/>
            <person name="Kistler H.C."/>
        </authorList>
    </citation>
    <scope>NUCLEOTIDE SEQUENCE [LARGE SCALE GENOMIC DNA]</scope>
    <source>
        <strain evidence="3">ATCC MYA-4620 / CBS 123657 / FGSC 9075 / NRRL 31084 / PH-1</strain>
        <strain evidence="2">PH-1 / ATCC MYA-4620 / FGSC 9075 / NRRL 31084</strain>
    </source>
</reference>
<dbReference type="EnsemblFungi" id="CEF75954">
    <property type="protein sequence ID" value="CEF75954"/>
    <property type="gene ID" value="FGRRES_13778"/>
</dbReference>
<dbReference type="EMBL" id="HG970332">
    <property type="protein sequence ID" value="CEF75954.1"/>
    <property type="molecule type" value="Genomic_DNA"/>
</dbReference>
<gene>
    <name evidence="1" type="ORF">FGRAMPH1_01T08301</name>
</gene>
<evidence type="ECO:0000313" key="3">
    <source>
        <dbReference type="Proteomes" id="UP000070720"/>
    </source>
</evidence>
<dbReference type="InParanoid" id="A0A098DAJ8"/>
<reference evidence="2" key="4">
    <citation type="submission" date="2017-01" db="UniProtKB">
        <authorList>
            <consortium name="EnsemblFungi"/>
        </authorList>
    </citation>
    <scope>IDENTIFICATION</scope>
    <source>
        <strain evidence="2">PH-1 / ATCC MYA-4620 / FGSC 9075 / NRRL 31084</strain>
    </source>
</reference>
<dbReference type="Proteomes" id="UP000070720">
    <property type="component" value="Chromosome 1"/>
</dbReference>
<dbReference type="VEuPathDB" id="FungiDB:FGRAMPH1_01G08301"/>
<reference evidence="2 3" key="2">
    <citation type="journal article" date="2010" name="Nature">
        <title>Comparative genomics reveals mobile pathogenicity chromosomes in Fusarium.</title>
        <authorList>
            <person name="Ma L.J."/>
            <person name="van der Does H.C."/>
            <person name="Borkovich K.A."/>
            <person name="Coleman J.J."/>
            <person name="Daboussi M.J."/>
            <person name="Di Pietro A."/>
            <person name="Dufresne M."/>
            <person name="Freitag M."/>
            <person name="Grabherr M."/>
            <person name="Henrissat B."/>
            <person name="Houterman P.M."/>
            <person name="Kang S."/>
            <person name="Shim W.B."/>
            <person name="Woloshuk C."/>
            <person name="Xie X."/>
            <person name="Xu J.R."/>
            <person name="Antoniw J."/>
            <person name="Baker S.E."/>
            <person name="Bluhm B.H."/>
            <person name="Breakspear A."/>
            <person name="Brown D.W."/>
            <person name="Butchko R.A."/>
            <person name="Chapman S."/>
            <person name="Coulson R."/>
            <person name="Coutinho P.M."/>
            <person name="Danchin E.G."/>
            <person name="Diener A."/>
            <person name="Gale L.R."/>
            <person name="Gardiner D.M."/>
            <person name="Goff S."/>
            <person name="Hammond-Kosack K.E."/>
            <person name="Hilburn K."/>
            <person name="Hua-Van A."/>
            <person name="Jonkers W."/>
            <person name="Kazan K."/>
            <person name="Kodira C.D."/>
            <person name="Koehrsen M."/>
            <person name="Kumar L."/>
            <person name="Lee Y.H."/>
            <person name="Li L."/>
            <person name="Manners J.M."/>
            <person name="Miranda-Saavedra D."/>
            <person name="Mukherjee M."/>
            <person name="Park G."/>
            <person name="Park J."/>
            <person name="Park S.Y."/>
            <person name="Proctor R.H."/>
            <person name="Regev A."/>
            <person name="Ruiz-Roldan M.C."/>
            <person name="Sain D."/>
            <person name="Sakthikumar S."/>
            <person name="Sykes S."/>
            <person name="Schwartz D.C."/>
            <person name="Turgeon B.G."/>
            <person name="Wapinski I."/>
            <person name="Yoder O."/>
            <person name="Young S."/>
            <person name="Zeng Q."/>
            <person name="Zhou S."/>
            <person name="Galagan J."/>
            <person name="Cuomo C.A."/>
            <person name="Kistler H.C."/>
            <person name="Rep M."/>
        </authorList>
    </citation>
    <scope>GENOME REANNOTATION</scope>
    <source>
        <strain evidence="3">ATCC MYA-4620 / CBS 123657 / FGSC 9075 / NRRL 31084 / PH-1</strain>
        <strain evidence="2">PH-1 / ATCC MYA-4620 / FGSC 9075 / NRRL 31084</strain>
    </source>
</reference>
<name>A0A098DAJ8_GIBZE</name>
<accession>A0A098DAJ8</accession>